<keyword evidence="2" id="KW-0472">Membrane</keyword>
<dbReference type="OrthoDB" id="2966576at2"/>
<proteinExistence type="predicted"/>
<keyword evidence="1" id="KW-0175">Coiled coil</keyword>
<dbReference type="RefSeq" id="WP_058297288.1">
    <property type="nucleotide sequence ID" value="NZ_FMAU01000001.1"/>
</dbReference>
<evidence type="ECO:0000313" key="4">
    <source>
        <dbReference type="Proteomes" id="UP000181997"/>
    </source>
</evidence>
<sequence length="415" mass="47861">METYIKRIEDLQITSNIARNREMIFLIEEEKELEGQEQVLERLERIKLVLDALESRINSADFILTPYDSIKAINDNLNNMYTQINSYKGNNQIGNLTNANANCDTILKLIQHLSIPRSIEDLEQFREHIHTVKRSISQHRANVADDGEKVAELKTTLESETTDLTQKLTSYEEEIRTLKENLPKQIEELLITQKDVFIREKEKVLEEERDAYVEQLGELIEKVDQQVGETNKSLRKKESELNELFELVTDKTISGEFNKAAKDEDKARKMWTGLTIGGFGALILYSVWVFFASEFFVETPPQFTLVEIIKKLSITLGIGALITYSAKQAGDHKREARYNRNVQMKIQSINPYLQNYEDESPQEVKDMKLKLADHLFTKETAATTYNESNQQNKADSNHIALQTILELLKQSNIPK</sequence>
<evidence type="ECO:0000313" key="3">
    <source>
        <dbReference type="EMBL" id="SCB77016.1"/>
    </source>
</evidence>
<dbReference type="AlphaFoldDB" id="A0A0V8HPT9"/>
<name>A0A0V8HPT9_9BACI</name>
<gene>
    <name evidence="3" type="ORF">GA0061094_0389</name>
</gene>
<accession>A0A0V8HPT9</accession>
<protein>
    <submittedName>
        <fullName evidence="3">Uncharacterized protein</fullName>
    </submittedName>
</protein>
<dbReference type="Proteomes" id="UP000181997">
    <property type="component" value="Unassembled WGS sequence"/>
</dbReference>
<keyword evidence="2" id="KW-0812">Transmembrane</keyword>
<evidence type="ECO:0000256" key="2">
    <source>
        <dbReference type="SAM" id="Phobius"/>
    </source>
</evidence>
<keyword evidence="2" id="KW-1133">Transmembrane helix</keyword>
<feature type="coiled-coil region" evidence="1">
    <location>
        <begin position="154"/>
        <end position="240"/>
    </location>
</feature>
<feature type="coiled-coil region" evidence="1">
    <location>
        <begin position="26"/>
        <end position="56"/>
    </location>
</feature>
<organism evidence="3 4">
    <name type="scientific">[Bacillus] enclensis</name>
    <dbReference type="NCBI Taxonomy" id="1402860"/>
    <lineage>
        <taxon>Bacteria</taxon>
        <taxon>Bacillati</taxon>
        <taxon>Bacillota</taxon>
        <taxon>Bacilli</taxon>
        <taxon>Bacillales</taxon>
        <taxon>Bacillaceae</taxon>
        <taxon>Rossellomorea</taxon>
    </lineage>
</organism>
<evidence type="ECO:0000256" key="1">
    <source>
        <dbReference type="SAM" id="Coils"/>
    </source>
</evidence>
<dbReference type="EMBL" id="FMAU01000001">
    <property type="protein sequence ID" value="SCB77016.1"/>
    <property type="molecule type" value="Genomic_DNA"/>
</dbReference>
<feature type="transmembrane region" description="Helical" evidence="2">
    <location>
        <begin position="303"/>
        <end position="324"/>
    </location>
</feature>
<feature type="transmembrane region" description="Helical" evidence="2">
    <location>
        <begin position="271"/>
        <end position="291"/>
    </location>
</feature>
<reference evidence="4" key="1">
    <citation type="submission" date="2016-08" db="EMBL/GenBank/DDBJ databases">
        <authorList>
            <person name="Varghese N."/>
            <person name="Submissions Spin"/>
        </authorList>
    </citation>
    <scope>NUCLEOTIDE SEQUENCE [LARGE SCALE GENOMIC DNA]</scope>
    <source>
        <strain evidence="4">SGD-1123</strain>
    </source>
</reference>
<keyword evidence="4" id="KW-1185">Reference proteome</keyword>